<dbReference type="SUPFAM" id="SSF103481">
    <property type="entry name" value="Multidrug resistance efflux transporter EmrE"/>
    <property type="match status" value="2"/>
</dbReference>
<gene>
    <name evidence="3" type="ORF">HNQ08_003840</name>
</gene>
<feature type="transmembrane region" description="Helical" evidence="1">
    <location>
        <begin position="259"/>
        <end position="277"/>
    </location>
</feature>
<evidence type="ECO:0000313" key="4">
    <source>
        <dbReference type="Proteomes" id="UP000552709"/>
    </source>
</evidence>
<feature type="transmembrane region" description="Helical" evidence="1">
    <location>
        <begin position="6"/>
        <end position="24"/>
    </location>
</feature>
<keyword evidence="1" id="KW-0472">Membrane</keyword>
<protein>
    <submittedName>
        <fullName evidence="3">Drug/metabolite transporter (DMT)-like permease</fullName>
    </submittedName>
</protein>
<keyword evidence="1" id="KW-1133">Transmembrane helix</keyword>
<feature type="transmembrane region" description="Helical" evidence="1">
    <location>
        <begin position="62"/>
        <end position="83"/>
    </location>
</feature>
<sequence length="279" mass="27749">MNPALSGLLSALTYGVGDFLAGLASRRDSPLRVVALTHPISAVVMLLLAVVMGQTLPPVSDLLWGVAAGAVGLFAVLAFYRALALGPMGAVSVGAGALSALVPVVIGVLGGEVLGLLGWLGALGVLLGTGLLSYSPGEGGSNGRWQDNGVLIGLAAGLGFGFFFAMLGQAASPGVFWTLGAARLSSSVIALALAARLVGLRPNNLPLILASAPGDTLGNLFYLLAVQGGGLAVGSLLSSLYPAFTTLLAVTVLREGLKATQWVGVVLALVGAGLIAGRS</sequence>
<dbReference type="GO" id="GO:0016020">
    <property type="term" value="C:membrane"/>
    <property type="evidence" value="ECO:0007669"/>
    <property type="project" value="InterPro"/>
</dbReference>
<name>A0A7W8NI58_9DEIO</name>
<feature type="domain" description="EamA" evidence="2">
    <location>
        <begin position="4"/>
        <end position="133"/>
    </location>
</feature>
<organism evidence="3 4">
    <name type="scientific">Deinococcus humi</name>
    <dbReference type="NCBI Taxonomy" id="662880"/>
    <lineage>
        <taxon>Bacteria</taxon>
        <taxon>Thermotogati</taxon>
        <taxon>Deinococcota</taxon>
        <taxon>Deinococci</taxon>
        <taxon>Deinococcales</taxon>
        <taxon>Deinococcaceae</taxon>
        <taxon>Deinococcus</taxon>
    </lineage>
</organism>
<dbReference type="Proteomes" id="UP000552709">
    <property type="component" value="Unassembled WGS sequence"/>
</dbReference>
<feature type="transmembrane region" description="Helical" evidence="1">
    <location>
        <begin position="149"/>
        <end position="168"/>
    </location>
</feature>
<dbReference type="Pfam" id="PF00892">
    <property type="entry name" value="EamA"/>
    <property type="match status" value="2"/>
</dbReference>
<dbReference type="InterPro" id="IPR037185">
    <property type="entry name" value="EmrE-like"/>
</dbReference>
<feature type="domain" description="EamA" evidence="2">
    <location>
        <begin position="149"/>
        <end position="275"/>
    </location>
</feature>
<evidence type="ECO:0000256" key="1">
    <source>
        <dbReference type="SAM" id="Phobius"/>
    </source>
</evidence>
<feature type="transmembrane region" description="Helical" evidence="1">
    <location>
        <begin position="116"/>
        <end position="137"/>
    </location>
</feature>
<evidence type="ECO:0000313" key="3">
    <source>
        <dbReference type="EMBL" id="MBB5364727.1"/>
    </source>
</evidence>
<reference evidence="3 4" key="1">
    <citation type="submission" date="2020-08" db="EMBL/GenBank/DDBJ databases">
        <title>Genomic Encyclopedia of Type Strains, Phase IV (KMG-IV): sequencing the most valuable type-strain genomes for metagenomic binning, comparative biology and taxonomic classification.</title>
        <authorList>
            <person name="Goeker M."/>
        </authorList>
    </citation>
    <scope>NUCLEOTIDE SEQUENCE [LARGE SCALE GENOMIC DNA]</scope>
    <source>
        <strain evidence="3 4">DSM 27939</strain>
    </source>
</reference>
<feature type="transmembrane region" description="Helical" evidence="1">
    <location>
        <begin position="174"/>
        <end position="199"/>
    </location>
</feature>
<keyword evidence="1" id="KW-0812">Transmembrane</keyword>
<feature type="transmembrane region" description="Helical" evidence="1">
    <location>
        <begin position="36"/>
        <end position="56"/>
    </location>
</feature>
<evidence type="ECO:0000259" key="2">
    <source>
        <dbReference type="Pfam" id="PF00892"/>
    </source>
</evidence>
<dbReference type="RefSeq" id="WP_229790120.1">
    <property type="nucleotide sequence ID" value="NZ_JACHFL010000012.1"/>
</dbReference>
<feature type="transmembrane region" description="Helical" evidence="1">
    <location>
        <begin position="220"/>
        <end position="244"/>
    </location>
</feature>
<dbReference type="AlphaFoldDB" id="A0A7W8NI58"/>
<feature type="transmembrane region" description="Helical" evidence="1">
    <location>
        <begin position="90"/>
        <end position="110"/>
    </location>
</feature>
<dbReference type="EMBL" id="JACHFL010000012">
    <property type="protein sequence ID" value="MBB5364727.1"/>
    <property type="molecule type" value="Genomic_DNA"/>
</dbReference>
<dbReference type="InterPro" id="IPR000620">
    <property type="entry name" value="EamA_dom"/>
</dbReference>
<proteinExistence type="predicted"/>
<keyword evidence="4" id="KW-1185">Reference proteome</keyword>
<accession>A0A7W8NI58</accession>
<comment type="caution">
    <text evidence="3">The sequence shown here is derived from an EMBL/GenBank/DDBJ whole genome shotgun (WGS) entry which is preliminary data.</text>
</comment>